<proteinExistence type="predicted"/>
<keyword evidence="1" id="KW-0808">Transferase</keyword>
<dbReference type="Gene3D" id="1.10.1510.10">
    <property type="entry name" value="Uncharacterised protein YqeY/AIM41 PF09424, N-terminal domain"/>
    <property type="match status" value="1"/>
</dbReference>
<keyword evidence="2" id="KW-1185">Reference proteome</keyword>
<accession>A0A5A7NAG7</accession>
<dbReference type="EMBL" id="BKCN01000007">
    <property type="protein sequence ID" value="GER03966.1"/>
    <property type="molecule type" value="Genomic_DNA"/>
</dbReference>
<evidence type="ECO:0000313" key="1">
    <source>
        <dbReference type="EMBL" id="GER03966.1"/>
    </source>
</evidence>
<dbReference type="AlphaFoldDB" id="A0A5A7NAG7"/>
<comment type="caution">
    <text evidence="1">The sequence shown here is derived from an EMBL/GenBank/DDBJ whole genome shotgun (WGS) entry which is preliminary data.</text>
</comment>
<dbReference type="InterPro" id="IPR023168">
    <property type="entry name" value="GatB_Yqey_C_2"/>
</dbReference>
<sequence>MTLREKLNAAVKDAMRAKEQRKLSTLRLILAAVKDRDIVRRTESDERDDDLIISEIMARMIKQRHDSIKAYEEGGRLELAEKEREEIDIISAFLPRQLGDEEIETACQAVVDELEATALKDIGRCMAVLKERHVGQMDFAKASQKVKAILST</sequence>
<dbReference type="PANTHER" id="PTHR28055">
    <property type="entry name" value="ALTERED INHERITANCE OF MITOCHONDRIA PROTEIN 41, MITOCHONDRIAL"/>
    <property type="match status" value="1"/>
</dbReference>
<dbReference type="Gene3D" id="1.10.10.410">
    <property type="match status" value="1"/>
</dbReference>
<dbReference type="GO" id="GO:0016740">
    <property type="term" value="F:transferase activity"/>
    <property type="evidence" value="ECO:0007669"/>
    <property type="project" value="UniProtKB-KW"/>
</dbReference>
<dbReference type="SUPFAM" id="SSF89095">
    <property type="entry name" value="GatB/YqeY motif"/>
    <property type="match status" value="1"/>
</dbReference>
<dbReference type="RefSeq" id="WP_042086045.1">
    <property type="nucleotide sequence ID" value="NZ_BKCN01000007.1"/>
</dbReference>
<evidence type="ECO:0000313" key="2">
    <source>
        <dbReference type="Proteomes" id="UP000324996"/>
    </source>
</evidence>
<dbReference type="GO" id="GO:0016884">
    <property type="term" value="F:carbon-nitrogen ligase activity, with glutamine as amido-N-donor"/>
    <property type="evidence" value="ECO:0007669"/>
    <property type="project" value="InterPro"/>
</dbReference>
<name>A0A5A7NAG7_9PROT</name>
<dbReference type="Proteomes" id="UP000324996">
    <property type="component" value="Unassembled WGS sequence"/>
</dbReference>
<dbReference type="PANTHER" id="PTHR28055:SF1">
    <property type="entry name" value="ALTERED INHERITANCE OF MITOCHONDRIA PROTEIN 41, MITOCHONDRIAL"/>
    <property type="match status" value="1"/>
</dbReference>
<reference evidence="1 2" key="1">
    <citation type="submission" date="2019-09" db="EMBL/GenBank/DDBJ databases">
        <title>NBRP : Genome information of microbial organism related human and environment.</title>
        <authorList>
            <person name="Hattori M."/>
            <person name="Oshima K."/>
            <person name="Inaba H."/>
            <person name="Suda W."/>
            <person name="Sakamoto M."/>
            <person name="Iino T."/>
            <person name="Kitahara M."/>
            <person name="Oshida Y."/>
            <person name="Iida T."/>
            <person name="Kudo T."/>
            <person name="Itoh T."/>
            <person name="Ohkuma M."/>
        </authorList>
    </citation>
    <scope>NUCLEOTIDE SEQUENCE [LARGE SCALE GENOMIC DNA]</scope>
    <source>
        <strain evidence="1 2">Q-1</strain>
    </source>
</reference>
<dbReference type="InterPro" id="IPR019004">
    <property type="entry name" value="YqeY/Aim41"/>
</dbReference>
<dbReference type="InterPro" id="IPR042184">
    <property type="entry name" value="YqeY/Aim41_N"/>
</dbReference>
<dbReference type="Pfam" id="PF09424">
    <property type="entry name" value="YqeY"/>
    <property type="match status" value="1"/>
</dbReference>
<dbReference type="InterPro" id="IPR003789">
    <property type="entry name" value="Asn/Gln_tRNA_amidoTrase-B-like"/>
</dbReference>
<organism evidence="1 2">
    <name type="scientific">Iodidimonas nitroreducens</name>
    <dbReference type="NCBI Taxonomy" id="1236968"/>
    <lineage>
        <taxon>Bacteria</taxon>
        <taxon>Pseudomonadati</taxon>
        <taxon>Pseudomonadota</taxon>
        <taxon>Alphaproteobacteria</taxon>
        <taxon>Iodidimonadales</taxon>
        <taxon>Iodidimonadaceae</taxon>
        <taxon>Iodidimonas</taxon>
    </lineage>
</organism>
<protein>
    <submittedName>
        <fullName evidence="1">Aspartyl-tRNA amidotransferase subunit B</fullName>
    </submittedName>
</protein>
<gene>
    <name evidence="1" type="ORF">JCM17846_16480</name>
</gene>